<name>A0A554VCV1_9FLAO</name>
<dbReference type="InterPro" id="IPR029069">
    <property type="entry name" value="HotDog_dom_sf"/>
</dbReference>
<dbReference type="RefSeq" id="WP_109437384.1">
    <property type="nucleotide sequence ID" value="NZ_CANLVC010000008.1"/>
</dbReference>
<evidence type="ECO:0000313" key="1">
    <source>
        <dbReference type="EMBL" id="TSE04647.1"/>
    </source>
</evidence>
<reference evidence="1 2" key="1">
    <citation type="submission" date="2019-07" db="EMBL/GenBank/DDBJ databases">
        <title>The draft genome sequence of Aquimarina algiphila M91.</title>
        <authorList>
            <person name="Meng X."/>
        </authorList>
    </citation>
    <scope>NUCLEOTIDE SEQUENCE [LARGE SCALE GENOMIC DNA]</scope>
    <source>
        <strain evidence="1 2">M91</strain>
    </source>
</reference>
<dbReference type="OrthoDB" id="1163807at2"/>
<dbReference type="SUPFAM" id="SSF54637">
    <property type="entry name" value="Thioesterase/thiol ester dehydrase-isomerase"/>
    <property type="match status" value="1"/>
</dbReference>
<accession>A0A554VCV1</accession>
<gene>
    <name evidence="1" type="ORF">FOF46_25780</name>
</gene>
<comment type="caution">
    <text evidence="1">The sequence shown here is derived from an EMBL/GenBank/DDBJ whole genome shotgun (WGS) entry which is preliminary data.</text>
</comment>
<proteinExistence type="predicted"/>
<protein>
    <recommendedName>
        <fullName evidence="3">Thioesterase</fullName>
    </recommendedName>
</protein>
<organism evidence="1 2">
    <name type="scientific">Aquimarina algiphila</name>
    <dbReference type="NCBI Taxonomy" id="2047982"/>
    <lineage>
        <taxon>Bacteria</taxon>
        <taxon>Pseudomonadati</taxon>
        <taxon>Bacteroidota</taxon>
        <taxon>Flavobacteriia</taxon>
        <taxon>Flavobacteriales</taxon>
        <taxon>Flavobacteriaceae</taxon>
        <taxon>Aquimarina</taxon>
    </lineage>
</organism>
<evidence type="ECO:0008006" key="3">
    <source>
        <dbReference type="Google" id="ProtNLM"/>
    </source>
</evidence>
<dbReference type="AlphaFoldDB" id="A0A554VCV1"/>
<sequence>MFRKIYKVKGEDVNDFMVMQDIAYHKYASSILETFLFEIGYSKQKLNTLKIGLQKCQEELVHHKPLMFMQNFFLNLELLDSNNNEREISIRTRFFDTNNGLCAISFIKFNWYDHYNKKMIAPPKRMIKHLLA</sequence>
<dbReference type="Gene3D" id="3.10.129.10">
    <property type="entry name" value="Hotdog Thioesterase"/>
    <property type="match status" value="1"/>
</dbReference>
<dbReference type="EMBL" id="VLNR01000077">
    <property type="protein sequence ID" value="TSE04647.1"/>
    <property type="molecule type" value="Genomic_DNA"/>
</dbReference>
<keyword evidence="2" id="KW-1185">Reference proteome</keyword>
<evidence type="ECO:0000313" key="2">
    <source>
        <dbReference type="Proteomes" id="UP000318833"/>
    </source>
</evidence>
<dbReference type="Proteomes" id="UP000318833">
    <property type="component" value="Unassembled WGS sequence"/>
</dbReference>